<dbReference type="AlphaFoldDB" id="A0A9N9CEJ0"/>
<sequence length="111" mass="12763">MFVNISGTEGMHAYWGQLILKKELPEFLTSKEGHLIKQSWLITRDPRLSVLASKKKRDFDFNINNDSGTNVNRRLHTQKNDGSSVCEQKEIINEKAIALEATKFERNSNSR</sequence>
<reference evidence="1" key="1">
    <citation type="submission" date="2021-06" db="EMBL/GenBank/DDBJ databases">
        <authorList>
            <person name="Kallberg Y."/>
            <person name="Tangrot J."/>
            <person name="Rosling A."/>
        </authorList>
    </citation>
    <scope>NUCLEOTIDE SEQUENCE</scope>
    <source>
        <strain evidence="1">MA453B</strain>
    </source>
</reference>
<evidence type="ECO:0000313" key="1">
    <source>
        <dbReference type="EMBL" id="CAG8598943.1"/>
    </source>
</evidence>
<evidence type="ECO:0000313" key="2">
    <source>
        <dbReference type="Proteomes" id="UP000789405"/>
    </source>
</evidence>
<accession>A0A9N9CEJ0</accession>
<proteinExistence type="predicted"/>
<gene>
    <name evidence="1" type="ORF">DERYTH_LOCUS7544</name>
</gene>
<protein>
    <submittedName>
        <fullName evidence="1">23377_t:CDS:1</fullName>
    </submittedName>
</protein>
<organism evidence="1 2">
    <name type="scientific">Dentiscutata erythropus</name>
    <dbReference type="NCBI Taxonomy" id="1348616"/>
    <lineage>
        <taxon>Eukaryota</taxon>
        <taxon>Fungi</taxon>
        <taxon>Fungi incertae sedis</taxon>
        <taxon>Mucoromycota</taxon>
        <taxon>Glomeromycotina</taxon>
        <taxon>Glomeromycetes</taxon>
        <taxon>Diversisporales</taxon>
        <taxon>Gigasporaceae</taxon>
        <taxon>Dentiscutata</taxon>
    </lineage>
</organism>
<dbReference type="EMBL" id="CAJVPY010003700">
    <property type="protein sequence ID" value="CAG8598943.1"/>
    <property type="molecule type" value="Genomic_DNA"/>
</dbReference>
<dbReference type="Proteomes" id="UP000789405">
    <property type="component" value="Unassembled WGS sequence"/>
</dbReference>
<keyword evidence="2" id="KW-1185">Reference proteome</keyword>
<name>A0A9N9CEJ0_9GLOM</name>
<comment type="caution">
    <text evidence="1">The sequence shown here is derived from an EMBL/GenBank/DDBJ whole genome shotgun (WGS) entry which is preliminary data.</text>
</comment>